<proteinExistence type="inferred from homology"/>
<evidence type="ECO:0000313" key="5">
    <source>
        <dbReference type="EMBL" id="GAA38026.2"/>
    </source>
</evidence>
<feature type="domain" description="Ig-like" evidence="3">
    <location>
        <begin position="90"/>
        <end position="181"/>
    </location>
</feature>
<keyword evidence="1" id="KW-0393">Immunoglobulin domain</keyword>
<comment type="function">
    <text evidence="1">Receptor for netrin required for axon guidance. Mediates axon repulsion of neuronal growth cones in the developing nervous system upon ligand binding.</text>
</comment>
<feature type="domain" description="ZU5" evidence="4">
    <location>
        <begin position="327"/>
        <end position="443"/>
    </location>
</feature>
<dbReference type="Pfam" id="PF17217">
    <property type="entry name" value="UPA"/>
    <property type="match status" value="1"/>
</dbReference>
<dbReference type="SMART" id="SM00409">
    <property type="entry name" value="IG"/>
    <property type="match status" value="1"/>
</dbReference>
<sequence length="866" mass="97440">MKDHPATIECVAEPVSHAVIECAEQVIPYKGPEDSGRLKVVRLDSTNHPNPHGMRWRLELQVRAKEVEEWFDSYVCQCEVWNSVPQLQRPKKVISKKTIIVEAYLERKFRLEPVSTTLPAGGRLDLTCLPPDGRPEPQVYWMKNGKRVNSLLFPHIQVYDKTKLTIEDTKDTDSGNYTCVADLLGLEFRFANAFVKVLNTTLFRALLYITFVCTQHSSVHRKGPDNELANDQLEAGSLSMQPFGVLGGLLTSTMINSKASPEGPTSSGSNTNTTPISSCKEDAFNEILHTYSPDRIKQGCTFYDFYSPDQRAFNESNFETGTPFSSSMACQRIDNSGGTLRIPQCAVTLSLPPGSLEHHGGTDVYLAVCHQDTEKPTLKDHQTLLSPVVQFGPGKLKLEAPAIITLPHCANMVQGNWRLRVLVSDLPETHYNEPGERCLLTSGCADLIESDYSSIHGTTLGRKPWKVSGNPPFVKNMQNRRKYRHMSQFPVIAEWSSLYIDVAPSMDVRNSPSKFLQIAAFSGPIKPTTMEYSARVYVLPDTEDAFHHVACLEHQSSGHLVDHVRQFPFVDNGIGLTFQITELNPGWRSRLQTEKQEIPFRHIWSGTQTSMLHCSFSLENTDPTQSYVSWKIIFYQGTQKNERWFLRQPKTGPLTTATTKSPISCLQNKFNWFPKKLFTYTRQMGLGKVPKVTVLLQLCCPNFLQEQRSCLMDALPWDGLELPLCQPSPIALSSVGMGTKVPVPAAPISDKSKYNTSLLPDVYRSTECLAYSVNVCKIEQRGGHNWLTRGSQFVDESQHLNRFIVFGYQVQTSASFLSINRLQAWRRQPQADKLTSFADTSKSRNRTLHSQNRPLIRPKTAGRNTS</sequence>
<dbReference type="GO" id="GO:0005886">
    <property type="term" value="C:plasma membrane"/>
    <property type="evidence" value="ECO:0007669"/>
    <property type="project" value="UniProtKB-SubCell"/>
</dbReference>
<dbReference type="PANTHER" id="PTHR12582">
    <property type="entry name" value="NETRIN RECEPTOR UNC5"/>
    <property type="match status" value="1"/>
</dbReference>
<dbReference type="InterPro" id="IPR003599">
    <property type="entry name" value="Ig_sub"/>
</dbReference>
<keyword evidence="1" id="KW-0217">Developmental protein</keyword>
<dbReference type="InterPro" id="IPR007110">
    <property type="entry name" value="Ig-like_dom"/>
</dbReference>
<dbReference type="Gene3D" id="2.60.40.10">
    <property type="entry name" value="Immunoglobulins"/>
    <property type="match status" value="2"/>
</dbReference>
<dbReference type="Proteomes" id="UP000008909">
    <property type="component" value="Unassembled WGS sequence"/>
</dbReference>
<dbReference type="AlphaFoldDB" id="H2KU22"/>
<dbReference type="InterPro" id="IPR003598">
    <property type="entry name" value="Ig_sub2"/>
</dbReference>
<keyword evidence="6" id="KW-1185">Reference proteome</keyword>
<reference evidence="5" key="1">
    <citation type="journal article" date="2011" name="Genome Biol.">
        <title>The draft genome of the carcinogenic human liver fluke Clonorchis sinensis.</title>
        <authorList>
            <person name="Wang X."/>
            <person name="Chen W."/>
            <person name="Huang Y."/>
            <person name="Sun J."/>
            <person name="Men J."/>
            <person name="Liu H."/>
            <person name="Luo F."/>
            <person name="Guo L."/>
            <person name="Lv X."/>
            <person name="Deng C."/>
            <person name="Zhou C."/>
            <person name="Fan Y."/>
            <person name="Li X."/>
            <person name="Huang L."/>
            <person name="Hu Y."/>
            <person name="Liang C."/>
            <person name="Hu X."/>
            <person name="Xu J."/>
            <person name="Yu X."/>
        </authorList>
    </citation>
    <scope>NUCLEOTIDE SEQUENCE [LARGE SCALE GENOMIC DNA]</scope>
    <source>
        <strain evidence="5">Henan</strain>
    </source>
</reference>
<evidence type="ECO:0000259" key="4">
    <source>
        <dbReference type="PROSITE" id="PS51145"/>
    </source>
</evidence>
<dbReference type="GO" id="GO:0005042">
    <property type="term" value="F:netrin receptor activity"/>
    <property type="evidence" value="ECO:0007669"/>
    <property type="project" value="UniProtKB-UniRule"/>
</dbReference>
<dbReference type="Pfam" id="PF00791">
    <property type="entry name" value="ZU5"/>
    <property type="match status" value="1"/>
</dbReference>
<dbReference type="InterPro" id="IPR037936">
    <property type="entry name" value="UNC5A-D"/>
</dbReference>
<dbReference type="InterPro" id="IPR013783">
    <property type="entry name" value="Ig-like_fold"/>
</dbReference>
<dbReference type="PROSITE" id="PS51145">
    <property type="entry name" value="ZU5"/>
    <property type="match status" value="1"/>
</dbReference>
<gene>
    <name evidence="5" type="ORF">CLF_107475</name>
</gene>
<protein>
    <recommendedName>
        <fullName evidence="1">Netrin receptor UNC5</fullName>
    </recommendedName>
</protein>
<comment type="similarity">
    <text evidence="1">Belongs to the unc-5 family.</text>
</comment>
<dbReference type="InterPro" id="IPR000906">
    <property type="entry name" value="ZU5_dom"/>
</dbReference>
<accession>H2KU22</accession>
<dbReference type="Pfam" id="PF13927">
    <property type="entry name" value="Ig_3"/>
    <property type="match status" value="1"/>
</dbReference>
<dbReference type="SMART" id="SM00218">
    <property type="entry name" value="ZU5"/>
    <property type="match status" value="1"/>
</dbReference>
<evidence type="ECO:0000259" key="3">
    <source>
        <dbReference type="PROSITE" id="PS50835"/>
    </source>
</evidence>
<dbReference type="Gene3D" id="2.60.220.30">
    <property type="match status" value="1"/>
</dbReference>
<evidence type="ECO:0000256" key="2">
    <source>
        <dbReference type="SAM" id="MobiDB-lite"/>
    </source>
</evidence>
<dbReference type="InterPro" id="IPR036179">
    <property type="entry name" value="Ig-like_dom_sf"/>
</dbReference>
<dbReference type="SUPFAM" id="SSF48726">
    <property type="entry name" value="Immunoglobulin"/>
    <property type="match status" value="1"/>
</dbReference>
<comment type="subcellular location">
    <subcellularLocation>
        <location evidence="1">Cell membrane</location>
        <topology evidence="1">Single-pass type I membrane protein</topology>
    </subcellularLocation>
</comment>
<evidence type="ECO:0000313" key="6">
    <source>
        <dbReference type="Proteomes" id="UP000008909"/>
    </source>
</evidence>
<evidence type="ECO:0000256" key="1">
    <source>
        <dbReference type="RuleBase" id="RU367033"/>
    </source>
</evidence>
<dbReference type="PROSITE" id="PS50835">
    <property type="entry name" value="IG_LIKE"/>
    <property type="match status" value="1"/>
</dbReference>
<feature type="region of interest" description="Disordered" evidence="2">
    <location>
        <begin position="833"/>
        <end position="866"/>
    </location>
</feature>
<keyword evidence="1 5" id="KW-0675">Receptor</keyword>
<organism evidence="5 6">
    <name type="scientific">Clonorchis sinensis</name>
    <name type="common">Chinese liver fluke</name>
    <dbReference type="NCBI Taxonomy" id="79923"/>
    <lineage>
        <taxon>Eukaryota</taxon>
        <taxon>Metazoa</taxon>
        <taxon>Spiralia</taxon>
        <taxon>Lophotrochozoa</taxon>
        <taxon>Platyhelminthes</taxon>
        <taxon>Trematoda</taxon>
        <taxon>Digenea</taxon>
        <taxon>Opisthorchiida</taxon>
        <taxon>Opisthorchiata</taxon>
        <taxon>Opisthorchiidae</taxon>
        <taxon>Clonorchis</taxon>
    </lineage>
</organism>
<dbReference type="SMART" id="SM00408">
    <property type="entry name" value="IGc2"/>
    <property type="match status" value="1"/>
</dbReference>
<name>H2KU22_CLOSI</name>
<dbReference type="InterPro" id="IPR033772">
    <property type="entry name" value="UPA"/>
</dbReference>
<dbReference type="EMBL" id="DF143985">
    <property type="protein sequence ID" value="GAA38026.2"/>
    <property type="molecule type" value="Genomic_DNA"/>
</dbReference>
<dbReference type="PANTHER" id="PTHR12582:SF47">
    <property type="entry name" value="NETRIN RECEPTOR UNC-5"/>
    <property type="match status" value="1"/>
</dbReference>